<dbReference type="AlphaFoldDB" id="A0A1H1U6I7"/>
<evidence type="ECO:0000259" key="4">
    <source>
        <dbReference type="Pfam" id="PF22422"/>
    </source>
</evidence>
<keyword evidence="3" id="KW-0326">Glycosidase</keyword>
<dbReference type="PANTHER" id="PTHR10412:SF11">
    <property type="entry name" value="MANNOSYL-OLIGOSACCHARIDE GLUCOSIDASE"/>
    <property type="match status" value="1"/>
</dbReference>
<feature type="domain" description="Mannosylglycerate hydrolase MGH1-like glycoside hydrolase" evidence="4">
    <location>
        <begin position="253"/>
        <end position="557"/>
    </location>
</feature>
<evidence type="ECO:0000256" key="1">
    <source>
        <dbReference type="ARBA" id="ARBA00010833"/>
    </source>
</evidence>
<dbReference type="OrthoDB" id="9798687at2"/>
<dbReference type="EMBL" id="LT629757">
    <property type="protein sequence ID" value="SDS68024.1"/>
    <property type="molecule type" value="Genomic_DNA"/>
</dbReference>
<proteinExistence type="inferred from homology"/>
<dbReference type="InterPro" id="IPR008928">
    <property type="entry name" value="6-hairpin_glycosidase_sf"/>
</dbReference>
<comment type="similarity">
    <text evidence="1">Belongs to the glycosyl hydrolase 63 family.</text>
</comment>
<dbReference type="GO" id="GO:0004573">
    <property type="term" value="F:Glc3Man9GlcNAc2 oligosaccharide glucosidase activity"/>
    <property type="evidence" value="ECO:0007669"/>
    <property type="project" value="InterPro"/>
</dbReference>
<evidence type="ECO:0000256" key="3">
    <source>
        <dbReference type="ARBA" id="ARBA00023295"/>
    </source>
</evidence>
<dbReference type="Pfam" id="PF22422">
    <property type="entry name" value="MGH1-like_GH"/>
    <property type="match status" value="1"/>
</dbReference>
<dbReference type="InterPro" id="IPR054491">
    <property type="entry name" value="MGH1-like_GH"/>
</dbReference>
<dbReference type="SUPFAM" id="SSF48208">
    <property type="entry name" value="Six-hairpin glycosidases"/>
    <property type="match status" value="1"/>
</dbReference>
<keyword evidence="6" id="KW-1185">Reference proteome</keyword>
<gene>
    <name evidence="5" type="ORF">SAMN04488570_2431</name>
</gene>
<dbReference type="PANTHER" id="PTHR10412">
    <property type="entry name" value="MANNOSYL-OLIGOSACCHARIDE GLUCOSIDASE"/>
    <property type="match status" value="1"/>
</dbReference>
<dbReference type="GO" id="GO:0009311">
    <property type="term" value="P:oligosaccharide metabolic process"/>
    <property type="evidence" value="ECO:0007669"/>
    <property type="project" value="InterPro"/>
</dbReference>
<name>A0A1H1U6I7_9ACTN</name>
<dbReference type="InterPro" id="IPR004888">
    <property type="entry name" value="Glycoside_hydrolase_63"/>
</dbReference>
<dbReference type="RefSeq" id="WP_091730001.1">
    <property type="nucleotide sequence ID" value="NZ_LT629757.1"/>
</dbReference>
<dbReference type="Gene3D" id="1.50.10.10">
    <property type="match status" value="1"/>
</dbReference>
<protein>
    <submittedName>
        <fullName evidence="5">Trehalase</fullName>
    </submittedName>
</protein>
<reference evidence="6" key="1">
    <citation type="submission" date="2016-10" db="EMBL/GenBank/DDBJ databases">
        <authorList>
            <person name="Varghese N."/>
            <person name="Submissions S."/>
        </authorList>
    </citation>
    <scope>NUCLEOTIDE SEQUENCE [LARGE SCALE GENOMIC DNA]</scope>
    <source>
        <strain evidence="6">DSM 22127</strain>
    </source>
</reference>
<organism evidence="5 6">
    <name type="scientific">Nocardioides scoriae</name>
    <dbReference type="NCBI Taxonomy" id="642780"/>
    <lineage>
        <taxon>Bacteria</taxon>
        <taxon>Bacillati</taxon>
        <taxon>Actinomycetota</taxon>
        <taxon>Actinomycetes</taxon>
        <taxon>Propionibacteriales</taxon>
        <taxon>Nocardioidaceae</taxon>
        <taxon>Nocardioides</taxon>
    </lineage>
</organism>
<dbReference type="InterPro" id="IPR012341">
    <property type="entry name" value="6hp_glycosidase-like_sf"/>
</dbReference>
<evidence type="ECO:0000313" key="5">
    <source>
        <dbReference type="EMBL" id="SDS68024.1"/>
    </source>
</evidence>
<dbReference type="GO" id="GO:0006487">
    <property type="term" value="P:protein N-linked glycosylation"/>
    <property type="evidence" value="ECO:0007669"/>
    <property type="project" value="TreeGrafter"/>
</dbReference>
<accession>A0A1H1U6I7</accession>
<sequence length="573" mass="62222">MSGTADLRLDLAQVPFSRAGSWLDLSPVAGQHDVRDQVHLVSHVQGMHAVLELVPVTASGPVAHEVGADPAVLTWTAAEGRVRAVFAGDDVVRFRGEGLGLRVAAAAPELTPFSGTYLVEEPVSGTVVLTSYETGRRYRVGVEVGDVVVEGAQRTGRCARSVTVLPDGTGVAELWVQELPGEAPRWRPARSFEDERAAVADELAAYVARVAGWRTDRTPAAAAAVHLLWSATVAPSGYVGTDAVLMSMNWMDKVWSWDHCFNALALAEGDPALAWQQLRLPFAHQDEHGALPDSVTQSEVLRNFVKPPVHGWALQSLLARVAERPDPAVLAEVLDELAAWTTWWTTRRTAPGRRLPHYQHGNDSGWDNATVFAEEQLLETADLAAFLAVQAQVVADLASELGRDEQARHWSARADVLVEGLVEELWDGEQLVSRAVVSGARRRTRSLQPLLALLLGERLPAAVREALVARLDDHLTEHGLATEPVGSAAYEPDGYWRGPIWAPSTVLVVEGLRRCGHDGLADDVARRFLRLCERSGFAENFDAVTGEGLRDRAYTWTASAYLLLARDAGAPAR</sequence>
<evidence type="ECO:0000256" key="2">
    <source>
        <dbReference type="ARBA" id="ARBA00022801"/>
    </source>
</evidence>
<keyword evidence="2" id="KW-0378">Hydrolase</keyword>
<dbReference type="Proteomes" id="UP000198859">
    <property type="component" value="Chromosome I"/>
</dbReference>
<dbReference type="STRING" id="642780.SAMN04488570_2431"/>
<evidence type="ECO:0000313" key="6">
    <source>
        <dbReference type="Proteomes" id="UP000198859"/>
    </source>
</evidence>